<feature type="transmembrane region" description="Helical" evidence="1">
    <location>
        <begin position="442"/>
        <end position="460"/>
    </location>
</feature>
<evidence type="ECO:0000256" key="1">
    <source>
        <dbReference type="SAM" id="Phobius"/>
    </source>
</evidence>
<keyword evidence="1" id="KW-0472">Membrane</keyword>
<sequence length="810" mass="91025">MNRGFRTFLSHFFALVFFALVSLLYFYPVLKGEAIYQSDIVQYQGMAREQDGFRKAFGEEPYWTNSAFGGMPTYQLGARYPHEYLKKLDRAIRFLPRPADYLFLYFLGFYILMCCMKVEYRLAILGSLAFGFSTYLIVILGVGHNAKAHALGYLPMVLGGILLTFRGKYLWGFLLTALAMALEIQANHYQMTYYFMFLVLVLGVAYLADAIRKGHLKSYFGSVGLLLLAVAMGVAVNATALLATREYAQWSTRGPSVLSITPDGTPKENADGLDREYITQYSYGISESLNLLFPRLFGGGSVEQLGEDSKTFQYLVDQGVPRSQALDFSNNLQLYWGDQPIVAAPPYIGAVVLFLFFLGLLLVRGKARWWLAGVSLLALMLSWGKNFPLLTDLMIDYFPLYNKFRAVSSIQVLLELCAPLMAVLAIQAWGRADRSAAEKGRALLIAFLGMAGLGLLLLAFRSGFDFVGGSDEVLKRYFTEELVELLRRDREMVYVQDILRSLVFIGLTAGLLWVNLKKGLGYPWMVFGLGVLVVFDLVGVDRRYVNQEDFLPKRRMDKAFAMTQADQQILRDSSVYRVLNPGEGLNGARTSYFHHSVGGYHAAKPQRMQDLFEFHIYRNNRRVLDMLNVKYVIQNDEEGNPRASLNPDALGNAWFVEYAASVSSPDQAIQALDTLQVGRHAVVNTSDFPEFSPRPFAVDSTAGIELVSYRPNYLEYRSENPGAGLAVFSEMYYPHGWQAYIDGSPAPHFRVNYALRAMEVPAGSHRIIFKFEPDVIREGSTISLAASALLGALLLGAGGYELFRRRRQKH</sequence>
<organism evidence="2 3">
    <name type="scientific">Robiginitalea marina</name>
    <dbReference type="NCBI Taxonomy" id="2954105"/>
    <lineage>
        <taxon>Bacteria</taxon>
        <taxon>Pseudomonadati</taxon>
        <taxon>Bacteroidota</taxon>
        <taxon>Flavobacteriia</taxon>
        <taxon>Flavobacteriales</taxon>
        <taxon>Flavobacteriaceae</taxon>
        <taxon>Robiginitalea</taxon>
    </lineage>
</organism>
<dbReference type="PANTHER" id="PTHR38454:SF1">
    <property type="entry name" value="INTEGRAL MEMBRANE PROTEIN"/>
    <property type="match status" value="1"/>
</dbReference>
<feature type="transmembrane region" description="Helical" evidence="1">
    <location>
        <begin position="12"/>
        <end position="30"/>
    </location>
</feature>
<dbReference type="InterPro" id="IPR018580">
    <property type="entry name" value="Uncharacterised_YfhO"/>
</dbReference>
<feature type="transmembrane region" description="Helical" evidence="1">
    <location>
        <begin position="370"/>
        <end position="390"/>
    </location>
</feature>
<proteinExistence type="predicted"/>
<dbReference type="RefSeq" id="WP_252740007.1">
    <property type="nucleotide sequence ID" value="NZ_JAMXIB010000001.1"/>
</dbReference>
<feature type="transmembrane region" description="Helical" evidence="1">
    <location>
        <begin position="148"/>
        <end position="165"/>
    </location>
</feature>
<feature type="transmembrane region" description="Helical" evidence="1">
    <location>
        <begin position="170"/>
        <end position="186"/>
    </location>
</feature>
<dbReference type="EMBL" id="JAMXIB010000001">
    <property type="protein sequence ID" value="MCO5723636.1"/>
    <property type="molecule type" value="Genomic_DNA"/>
</dbReference>
<feature type="transmembrane region" description="Helical" evidence="1">
    <location>
        <begin position="223"/>
        <end position="243"/>
    </location>
</feature>
<feature type="transmembrane region" description="Helical" evidence="1">
    <location>
        <begin position="122"/>
        <end position="142"/>
    </location>
</feature>
<feature type="transmembrane region" description="Helical" evidence="1">
    <location>
        <begin position="521"/>
        <end position="540"/>
    </location>
</feature>
<evidence type="ECO:0000313" key="3">
    <source>
        <dbReference type="Proteomes" id="UP001206312"/>
    </source>
</evidence>
<dbReference type="PANTHER" id="PTHR38454">
    <property type="entry name" value="INTEGRAL MEMBRANE PROTEIN-RELATED"/>
    <property type="match status" value="1"/>
</dbReference>
<name>A0ABT1AUG9_9FLAO</name>
<reference evidence="2 3" key="1">
    <citation type="submission" date="2022-06" db="EMBL/GenBank/DDBJ databases">
        <authorList>
            <person name="Xuan X."/>
        </authorList>
    </citation>
    <scope>NUCLEOTIDE SEQUENCE [LARGE SCALE GENOMIC DNA]</scope>
    <source>
        <strain evidence="2 3">2V75</strain>
    </source>
</reference>
<keyword evidence="1" id="KW-0812">Transmembrane</keyword>
<comment type="caution">
    <text evidence="2">The sequence shown here is derived from an EMBL/GenBank/DDBJ whole genome shotgun (WGS) entry which is preliminary data.</text>
</comment>
<feature type="transmembrane region" description="Helical" evidence="1">
    <location>
        <begin position="98"/>
        <end position="115"/>
    </location>
</feature>
<feature type="transmembrane region" description="Helical" evidence="1">
    <location>
        <begin position="410"/>
        <end position="430"/>
    </location>
</feature>
<feature type="transmembrane region" description="Helical" evidence="1">
    <location>
        <begin position="782"/>
        <end position="803"/>
    </location>
</feature>
<keyword evidence="3" id="KW-1185">Reference proteome</keyword>
<dbReference type="Proteomes" id="UP001206312">
    <property type="component" value="Unassembled WGS sequence"/>
</dbReference>
<protein>
    <submittedName>
        <fullName evidence="2">YfhO family protein</fullName>
    </submittedName>
</protein>
<evidence type="ECO:0000313" key="2">
    <source>
        <dbReference type="EMBL" id="MCO5723636.1"/>
    </source>
</evidence>
<gene>
    <name evidence="2" type="ORF">NG653_02125</name>
</gene>
<feature type="transmembrane region" description="Helical" evidence="1">
    <location>
        <begin position="344"/>
        <end position="363"/>
    </location>
</feature>
<accession>A0ABT1AUG9</accession>
<keyword evidence="1" id="KW-1133">Transmembrane helix</keyword>
<feature type="transmembrane region" description="Helical" evidence="1">
    <location>
        <begin position="192"/>
        <end position="211"/>
    </location>
</feature>
<feature type="transmembrane region" description="Helical" evidence="1">
    <location>
        <begin position="498"/>
        <end position="514"/>
    </location>
</feature>